<dbReference type="AlphaFoldDB" id="A0A939RWZ6"/>
<evidence type="ECO:0000259" key="5">
    <source>
        <dbReference type="Pfam" id="PF00370"/>
    </source>
</evidence>
<evidence type="ECO:0000256" key="2">
    <source>
        <dbReference type="ARBA" id="ARBA00022679"/>
    </source>
</evidence>
<feature type="region of interest" description="Disordered" evidence="4">
    <location>
        <begin position="213"/>
        <end position="232"/>
    </location>
</feature>
<evidence type="ECO:0000313" key="7">
    <source>
        <dbReference type="EMBL" id="MBO1752666.1"/>
    </source>
</evidence>
<comment type="caution">
    <text evidence="7">The sequence shown here is derived from an EMBL/GenBank/DDBJ whole genome shotgun (WGS) entry which is preliminary data.</text>
</comment>
<dbReference type="Pfam" id="PF00370">
    <property type="entry name" value="FGGY_N"/>
    <property type="match status" value="1"/>
</dbReference>
<evidence type="ECO:0000256" key="1">
    <source>
        <dbReference type="ARBA" id="ARBA00009156"/>
    </source>
</evidence>
<dbReference type="SUPFAM" id="SSF53067">
    <property type="entry name" value="Actin-like ATPase domain"/>
    <property type="match status" value="2"/>
</dbReference>
<gene>
    <name evidence="7" type="ORF">J4G33_12705</name>
</gene>
<dbReference type="InterPro" id="IPR050406">
    <property type="entry name" value="FGGY_Carb_Kinase"/>
</dbReference>
<dbReference type="Proteomes" id="UP000664209">
    <property type="component" value="Unassembled WGS sequence"/>
</dbReference>
<dbReference type="PANTHER" id="PTHR43095">
    <property type="entry name" value="SUGAR KINASE"/>
    <property type="match status" value="1"/>
</dbReference>
<keyword evidence="2" id="KW-0808">Transferase</keyword>
<sequence>MTPTALGIDVGTSRTKVVLTAWGPEGGTDLATVAGRTPSDAVGLVDRAVELTREVLGRASVRPDAVGVTSMAETGVPLAADGAPLTALLGWDGRRAVAEARDLSEAHGYLELFRATGVRPSAKVPLATMEWLRRHEPAVAAQMAWWAGAADLVVLALTGELVTDHTLAGRTMAYRRPAPGEGLAETFDADLLALVGLRPATLPRVVDPSAVAGRSGWGGARPAGRPDDGPARRWRAAGQAFTAAGVPVGTPVVLAGHDHAVGTWASGVRLPGDRADSIGTTEAVLTVRGAHRPGTADGEDRIALAGMSLVRTVSGRHEAVLAGSSSAGAVLTWLADRGVGGAGAAWPEVSTDRSGPVVLPYLSGRQTPQPDPAARVRVLELGPGPGEPAVEVPVDGLGPAELAGAVLEGVCLQARWMVVEQGRLSDGAGPAPREPGVRGPAGDRSGVMSDPGRLVVLGGPALTVPGWADLKVATSPWPSRWVGAPEPVASGAALLALVRAGLLGPVDEALLTAPTLAAREVVGQAPTPDPRFDAFVAAAAHRGRSAAVGPRAQHRGRQPEEHRGQGGLDEG</sequence>
<evidence type="ECO:0000256" key="3">
    <source>
        <dbReference type="ARBA" id="ARBA00022777"/>
    </source>
</evidence>
<dbReference type="RefSeq" id="WP_208056357.1">
    <property type="nucleotide sequence ID" value="NZ_JAGEMK010000007.1"/>
</dbReference>
<dbReference type="Pfam" id="PF02782">
    <property type="entry name" value="FGGY_C"/>
    <property type="match status" value="1"/>
</dbReference>
<evidence type="ECO:0000256" key="4">
    <source>
        <dbReference type="SAM" id="MobiDB-lite"/>
    </source>
</evidence>
<accession>A0A939RWZ6</accession>
<keyword evidence="8" id="KW-1185">Reference proteome</keyword>
<organism evidence="7 8">
    <name type="scientific">Actinotalea soli</name>
    <dbReference type="NCBI Taxonomy" id="2819234"/>
    <lineage>
        <taxon>Bacteria</taxon>
        <taxon>Bacillati</taxon>
        <taxon>Actinomycetota</taxon>
        <taxon>Actinomycetes</taxon>
        <taxon>Micrococcales</taxon>
        <taxon>Cellulomonadaceae</taxon>
        <taxon>Actinotalea</taxon>
    </lineage>
</organism>
<proteinExistence type="inferred from homology"/>
<feature type="domain" description="Carbohydrate kinase FGGY N-terminal" evidence="5">
    <location>
        <begin position="35"/>
        <end position="214"/>
    </location>
</feature>
<protein>
    <submittedName>
        <fullName evidence="7">Carbohydrate kinase</fullName>
    </submittedName>
</protein>
<dbReference type="InterPro" id="IPR018484">
    <property type="entry name" value="FGGY_N"/>
</dbReference>
<keyword evidence="3 7" id="KW-0418">Kinase</keyword>
<comment type="similarity">
    <text evidence="1">Belongs to the FGGY kinase family.</text>
</comment>
<dbReference type="GO" id="GO:0005975">
    <property type="term" value="P:carbohydrate metabolic process"/>
    <property type="evidence" value="ECO:0007669"/>
    <property type="project" value="InterPro"/>
</dbReference>
<feature type="region of interest" description="Disordered" evidence="4">
    <location>
        <begin position="543"/>
        <end position="571"/>
    </location>
</feature>
<dbReference type="Gene3D" id="3.30.420.40">
    <property type="match status" value="2"/>
</dbReference>
<dbReference type="CDD" id="cd07773">
    <property type="entry name" value="ASKHA_NBD_FGGY_FK"/>
    <property type="match status" value="1"/>
</dbReference>
<feature type="domain" description="Carbohydrate kinase FGGY C-terminal" evidence="6">
    <location>
        <begin position="320"/>
        <end position="498"/>
    </location>
</feature>
<evidence type="ECO:0000313" key="8">
    <source>
        <dbReference type="Proteomes" id="UP000664209"/>
    </source>
</evidence>
<dbReference type="InterPro" id="IPR018485">
    <property type="entry name" value="FGGY_C"/>
</dbReference>
<dbReference type="EMBL" id="JAGEMK010000007">
    <property type="protein sequence ID" value="MBO1752666.1"/>
    <property type="molecule type" value="Genomic_DNA"/>
</dbReference>
<dbReference type="GO" id="GO:0016301">
    <property type="term" value="F:kinase activity"/>
    <property type="evidence" value="ECO:0007669"/>
    <property type="project" value="UniProtKB-KW"/>
</dbReference>
<feature type="region of interest" description="Disordered" evidence="4">
    <location>
        <begin position="424"/>
        <end position="450"/>
    </location>
</feature>
<reference evidence="7" key="1">
    <citation type="submission" date="2021-03" db="EMBL/GenBank/DDBJ databases">
        <title>Actinotalea soli sp. nov., isolated from soil.</title>
        <authorList>
            <person name="Ping W."/>
            <person name="Zhang J."/>
        </authorList>
    </citation>
    <scope>NUCLEOTIDE SEQUENCE</scope>
    <source>
        <strain evidence="7">BY-33</strain>
    </source>
</reference>
<dbReference type="InterPro" id="IPR043129">
    <property type="entry name" value="ATPase_NBD"/>
</dbReference>
<name>A0A939RWZ6_9CELL</name>
<evidence type="ECO:0000259" key="6">
    <source>
        <dbReference type="Pfam" id="PF02782"/>
    </source>
</evidence>